<gene>
    <name evidence="1" type="ORF">BpHYR1_053311</name>
</gene>
<comment type="caution">
    <text evidence="1">The sequence shown here is derived from an EMBL/GenBank/DDBJ whole genome shotgun (WGS) entry which is preliminary data.</text>
</comment>
<dbReference type="AlphaFoldDB" id="A0A3M7T4D5"/>
<reference evidence="1 2" key="1">
    <citation type="journal article" date="2018" name="Sci. Rep.">
        <title>Genomic signatures of local adaptation to the degree of environmental predictability in rotifers.</title>
        <authorList>
            <person name="Franch-Gras L."/>
            <person name="Hahn C."/>
            <person name="Garcia-Roger E.M."/>
            <person name="Carmona M.J."/>
            <person name="Serra M."/>
            <person name="Gomez A."/>
        </authorList>
    </citation>
    <scope>NUCLEOTIDE SEQUENCE [LARGE SCALE GENOMIC DNA]</scope>
    <source>
        <strain evidence="1">HYR1</strain>
    </source>
</reference>
<dbReference type="Proteomes" id="UP000276133">
    <property type="component" value="Unassembled WGS sequence"/>
</dbReference>
<organism evidence="1 2">
    <name type="scientific">Brachionus plicatilis</name>
    <name type="common">Marine rotifer</name>
    <name type="synonym">Brachionus muelleri</name>
    <dbReference type="NCBI Taxonomy" id="10195"/>
    <lineage>
        <taxon>Eukaryota</taxon>
        <taxon>Metazoa</taxon>
        <taxon>Spiralia</taxon>
        <taxon>Gnathifera</taxon>
        <taxon>Rotifera</taxon>
        <taxon>Eurotatoria</taxon>
        <taxon>Monogononta</taxon>
        <taxon>Pseudotrocha</taxon>
        <taxon>Ploima</taxon>
        <taxon>Brachionidae</taxon>
        <taxon>Brachionus</taxon>
    </lineage>
</organism>
<evidence type="ECO:0000313" key="2">
    <source>
        <dbReference type="Proteomes" id="UP000276133"/>
    </source>
</evidence>
<protein>
    <submittedName>
        <fullName evidence="1">Uncharacterized protein</fullName>
    </submittedName>
</protein>
<evidence type="ECO:0000313" key="1">
    <source>
        <dbReference type="EMBL" id="RNA42688.1"/>
    </source>
</evidence>
<dbReference type="EMBL" id="REGN01000328">
    <property type="protein sequence ID" value="RNA42688.1"/>
    <property type="molecule type" value="Genomic_DNA"/>
</dbReference>
<name>A0A3M7T4D5_BRAPC</name>
<accession>A0A3M7T4D5</accession>
<keyword evidence="2" id="KW-1185">Reference proteome</keyword>
<sequence>MDEWWRLASSSDWLTRGLDCNWLCTLLNQIVSNALTILLIDLIEQIINRSVDLEHLVDRLAFKRVSKSSPTFIIP</sequence>
<proteinExistence type="predicted"/>